<accession>A0AAN7TQZ7</accession>
<sequence length="256" mass="29140">MKKPTTNDIDTNNTNKEEDDTGTSATISESALLGPTPSANTTKQQKKNKNKNKKKLITIDTNTQKLSPTKSPLPPPPPKESVEIFVKSFEITNIISSMLSSSPHFEKYAKEDKDTSEILKKYTDIKQSSNDPNQTVYIKNNSPFYMLDNKEDKKPNSQQQQQQQQQQKQKTKEIQKSKDLMSMTKNHLENILGDNNKKQNSYMSAQNNNNSFRYQPYGNNKFSRGSEENESKSSSINKTSKFIKNNSAPKKVGMWD</sequence>
<feature type="compositionally biased region" description="Basic residues" evidence="1">
    <location>
        <begin position="44"/>
        <end position="56"/>
    </location>
</feature>
<feature type="compositionally biased region" description="Polar residues" evidence="1">
    <location>
        <begin position="125"/>
        <end position="143"/>
    </location>
</feature>
<feature type="region of interest" description="Disordered" evidence="1">
    <location>
        <begin position="123"/>
        <end position="256"/>
    </location>
</feature>
<organism evidence="2 3">
    <name type="scientific">Dictyostelium firmibasis</name>
    <dbReference type="NCBI Taxonomy" id="79012"/>
    <lineage>
        <taxon>Eukaryota</taxon>
        <taxon>Amoebozoa</taxon>
        <taxon>Evosea</taxon>
        <taxon>Eumycetozoa</taxon>
        <taxon>Dictyostelia</taxon>
        <taxon>Dictyosteliales</taxon>
        <taxon>Dictyosteliaceae</taxon>
        <taxon>Dictyostelium</taxon>
    </lineage>
</organism>
<dbReference type="EMBL" id="JAVFKY010000004">
    <property type="protein sequence ID" value="KAK5577664.1"/>
    <property type="molecule type" value="Genomic_DNA"/>
</dbReference>
<feature type="compositionally biased region" description="Basic and acidic residues" evidence="1">
    <location>
        <begin position="170"/>
        <end position="179"/>
    </location>
</feature>
<evidence type="ECO:0000313" key="2">
    <source>
        <dbReference type="EMBL" id="KAK5577664.1"/>
    </source>
</evidence>
<name>A0AAN7TQZ7_9MYCE</name>
<gene>
    <name evidence="2" type="ORF">RB653_002608</name>
</gene>
<protein>
    <submittedName>
        <fullName evidence="2">Uncharacterized protein</fullName>
    </submittedName>
</protein>
<comment type="caution">
    <text evidence="2">The sequence shown here is derived from an EMBL/GenBank/DDBJ whole genome shotgun (WGS) entry which is preliminary data.</text>
</comment>
<reference evidence="2 3" key="1">
    <citation type="submission" date="2023-11" db="EMBL/GenBank/DDBJ databases">
        <title>Dfirmibasis_genome.</title>
        <authorList>
            <person name="Edelbroek B."/>
            <person name="Kjellin J."/>
            <person name="Jerlstrom-Hultqvist J."/>
            <person name="Soderbom F."/>
        </authorList>
    </citation>
    <scope>NUCLEOTIDE SEQUENCE [LARGE SCALE GENOMIC DNA]</scope>
    <source>
        <strain evidence="2 3">TNS-C-14</strain>
    </source>
</reference>
<proteinExistence type="predicted"/>
<feature type="compositionally biased region" description="Low complexity" evidence="1">
    <location>
        <begin position="232"/>
        <end position="247"/>
    </location>
</feature>
<evidence type="ECO:0000313" key="3">
    <source>
        <dbReference type="Proteomes" id="UP001344447"/>
    </source>
</evidence>
<feature type="compositionally biased region" description="Low complexity" evidence="1">
    <location>
        <begin position="158"/>
        <end position="168"/>
    </location>
</feature>
<feature type="compositionally biased region" description="Polar residues" evidence="1">
    <location>
        <begin position="198"/>
        <end position="223"/>
    </location>
</feature>
<dbReference type="Proteomes" id="UP001344447">
    <property type="component" value="Unassembled WGS sequence"/>
</dbReference>
<evidence type="ECO:0000256" key="1">
    <source>
        <dbReference type="SAM" id="MobiDB-lite"/>
    </source>
</evidence>
<keyword evidence="3" id="KW-1185">Reference proteome</keyword>
<feature type="compositionally biased region" description="Low complexity" evidence="1">
    <location>
        <begin position="1"/>
        <end position="14"/>
    </location>
</feature>
<feature type="region of interest" description="Disordered" evidence="1">
    <location>
        <begin position="1"/>
        <end position="81"/>
    </location>
</feature>
<dbReference type="AlphaFoldDB" id="A0AAN7TQZ7"/>